<protein>
    <submittedName>
        <fullName evidence="1">Uncharacterized protein</fullName>
    </submittedName>
</protein>
<sequence length="84" mass="9131">MEVDPPKDQKILAVWRSTCGGGVFQKEAEHIGAAEGEPSLRFLGLLAASAASDDDTLTEETGWYPHVSRYQLKLSPVRLVVCMG</sequence>
<reference evidence="1" key="1">
    <citation type="thesis" date="2021" institute="BYU ScholarsArchive" country="Provo, UT, USA">
        <title>Applications of and Algorithms for Genome Assembly and Genomic Analyses with an Emphasis on Marine Teleosts.</title>
        <authorList>
            <person name="Pickett B.D."/>
        </authorList>
    </citation>
    <scope>NUCLEOTIDE SEQUENCE</scope>
    <source>
        <strain evidence="1">HI-2016</strain>
    </source>
</reference>
<gene>
    <name evidence="1" type="ORF">JZ751_028387</name>
</gene>
<keyword evidence="2" id="KW-1185">Reference proteome</keyword>
<comment type="caution">
    <text evidence="1">The sequence shown here is derived from an EMBL/GenBank/DDBJ whole genome shotgun (WGS) entry which is preliminary data.</text>
</comment>
<evidence type="ECO:0000313" key="1">
    <source>
        <dbReference type="EMBL" id="KAG9337630.1"/>
    </source>
</evidence>
<feature type="non-terminal residue" evidence="1">
    <location>
        <position position="84"/>
    </location>
</feature>
<evidence type="ECO:0000313" key="2">
    <source>
        <dbReference type="Proteomes" id="UP000824540"/>
    </source>
</evidence>
<proteinExistence type="predicted"/>
<dbReference type="EMBL" id="JAFBMS010000083">
    <property type="protein sequence ID" value="KAG9337630.1"/>
    <property type="molecule type" value="Genomic_DNA"/>
</dbReference>
<dbReference type="AlphaFoldDB" id="A0A8T2NE83"/>
<name>A0A8T2NE83_9TELE</name>
<accession>A0A8T2NE83</accession>
<organism evidence="1 2">
    <name type="scientific">Albula glossodonta</name>
    <name type="common">roundjaw bonefish</name>
    <dbReference type="NCBI Taxonomy" id="121402"/>
    <lineage>
        <taxon>Eukaryota</taxon>
        <taxon>Metazoa</taxon>
        <taxon>Chordata</taxon>
        <taxon>Craniata</taxon>
        <taxon>Vertebrata</taxon>
        <taxon>Euteleostomi</taxon>
        <taxon>Actinopterygii</taxon>
        <taxon>Neopterygii</taxon>
        <taxon>Teleostei</taxon>
        <taxon>Albuliformes</taxon>
        <taxon>Albulidae</taxon>
        <taxon>Albula</taxon>
    </lineage>
</organism>
<dbReference type="Proteomes" id="UP000824540">
    <property type="component" value="Unassembled WGS sequence"/>
</dbReference>